<name>A0ACC3N391_9PEZI</name>
<keyword evidence="2" id="KW-1185">Reference proteome</keyword>
<protein>
    <submittedName>
        <fullName evidence="1">Multicopy suppressor of a budding defect</fullName>
    </submittedName>
</protein>
<dbReference type="EMBL" id="JAUTXU010000094">
    <property type="protein sequence ID" value="KAK3709244.1"/>
    <property type="molecule type" value="Genomic_DNA"/>
</dbReference>
<dbReference type="Proteomes" id="UP001281147">
    <property type="component" value="Unassembled WGS sequence"/>
</dbReference>
<evidence type="ECO:0000313" key="1">
    <source>
        <dbReference type="EMBL" id="KAK3709244.1"/>
    </source>
</evidence>
<proteinExistence type="predicted"/>
<reference evidence="1" key="1">
    <citation type="submission" date="2023-07" db="EMBL/GenBank/DDBJ databases">
        <title>Black Yeasts Isolated from many extreme environments.</title>
        <authorList>
            <person name="Coleine C."/>
            <person name="Stajich J.E."/>
            <person name="Selbmann L."/>
        </authorList>
    </citation>
    <scope>NUCLEOTIDE SEQUENCE</scope>
    <source>
        <strain evidence="1">CCFEE 5714</strain>
    </source>
</reference>
<evidence type="ECO:0000313" key="2">
    <source>
        <dbReference type="Proteomes" id="UP001281147"/>
    </source>
</evidence>
<organism evidence="1 2">
    <name type="scientific">Vermiconidia calcicola</name>
    <dbReference type="NCBI Taxonomy" id="1690605"/>
    <lineage>
        <taxon>Eukaryota</taxon>
        <taxon>Fungi</taxon>
        <taxon>Dikarya</taxon>
        <taxon>Ascomycota</taxon>
        <taxon>Pezizomycotina</taxon>
        <taxon>Dothideomycetes</taxon>
        <taxon>Dothideomycetidae</taxon>
        <taxon>Mycosphaerellales</taxon>
        <taxon>Extremaceae</taxon>
        <taxon>Vermiconidia</taxon>
    </lineage>
</organism>
<accession>A0ACC3N391</accession>
<sequence>MPFFSRFKNKGAQPASKGRNEANGINGTHTGPQRPRWISTWSSKEVVPEEVEELIHTCTAEMKSRAEALDAPFFLLPFRPATDSSGARTFIRNFYKSNAEGSHHFRGANLRQELRLTEPVVLCSIIKWCWSRMPDGVVSWPIYQGFQIGEQESGLARNAFDTFIPIGAESTARKNIIVDFFDLIAAVAAHGKMNGLGGRKLSRLAGWWAFDHSDDGKGFEGGYKSWSNAADATSHLFFAYLRSLSPEVDHSKSLIERIPRSLQALLASTEYPPDTPSLMRRSTPRVVMMVDAVSPTPFALLRRAKKFEYRDRDHVLREYSAFEDPIDALTEECKRVLYAISSNNSSVARSKNGNLAKSDESWSAFSNMGFSDLDPKALQKTPNTANGTVGKPLTSGLRSEPRSRNADHGRPTTPSWADFLDSGFAEDDKNKTSTTLLLPREQMLPPIGSRPQTHTYVGEGDENLAPGELAAITAVDLDDAFWWVWMISLASEEPAERKAVFGRCAVIETSIMHGRWLIMEEQVKGASPDPENGAYIAPKKNFLSTFTRGRLGRKKSTGKKPPPTPEKDYGRAASATPSKHSLAPDQQSKIRQAAAALKRQDTREDDPSTRRGRYEEANSTKTNSVFTMGLQNDAGPAMKWVGAYDKHTLRTQYLGDNYAGTGQSREELTLRNPSSTNVHSEVASTTASPAPMLSPDVANFAPDSSTRDLRALPNEGQASAGAQWPQETQPPPQMPPSSLEINTIPYEAKETQRVAESVPVPDAAPPSAMEKELAVDSPHSSARNRFGRKPLPQAHPALRQESRRWEPASPQTPTSPTQNIAALAAQKAMETSPESNKSGHGKLQKQSGAGASSGLKKMFGRKMDNPNRQSVDVMNNGSGLAPPDQGPMRRISHMRKKPSPAPTPKASQVEVSEQHHSASELEAEPVMPSSRGRFGDSTTAISTTDSQDQRQADQEFARFDQGPVDMPATTPLSETEPEIVAPKAQRKFNTSFAAQIAPERESENDAGFVTPMEQPQPQLQPQAQSQPQYQHERDTDAQSEMTMEEQPDPKDRWAMIRENAARRAAKASERASEEQSAQSRPSQSQRTEDGETSGEESKFDVK</sequence>
<gene>
    <name evidence="1" type="primary">MSB1_2</name>
    <name evidence="1" type="ORF">LTR37_010982</name>
</gene>
<comment type="caution">
    <text evidence="1">The sequence shown here is derived from an EMBL/GenBank/DDBJ whole genome shotgun (WGS) entry which is preliminary data.</text>
</comment>